<proteinExistence type="inferred from homology"/>
<dbReference type="GO" id="GO:0006515">
    <property type="term" value="P:protein quality control for misfolded or incompletely synthesized proteins"/>
    <property type="evidence" value="ECO:0007669"/>
    <property type="project" value="TreeGrafter"/>
</dbReference>
<evidence type="ECO:0000313" key="8">
    <source>
        <dbReference type="Proteomes" id="UP000688137"/>
    </source>
</evidence>
<evidence type="ECO:0000313" key="7">
    <source>
        <dbReference type="EMBL" id="CAD8060417.1"/>
    </source>
</evidence>
<dbReference type="GO" id="GO:0004176">
    <property type="term" value="F:ATP-dependent peptidase activity"/>
    <property type="evidence" value="ECO:0007669"/>
    <property type="project" value="UniProtKB-UniRule"/>
</dbReference>
<feature type="active site" evidence="5">
    <location>
        <position position="874"/>
    </location>
</feature>
<comment type="caution">
    <text evidence="7">The sequence shown here is derived from an EMBL/GenBank/DDBJ whole genome shotgun (WGS) entry which is preliminary data.</text>
</comment>
<dbReference type="InterPro" id="IPR054594">
    <property type="entry name" value="Lon_lid"/>
</dbReference>
<feature type="active site" evidence="5">
    <location>
        <position position="831"/>
    </location>
</feature>
<dbReference type="Proteomes" id="UP000688137">
    <property type="component" value="Unassembled WGS sequence"/>
</dbReference>
<sequence>MRSIIKILFKRPQFWLSRVVPALGQKSIFKYSANSKHFLNSKLKTIPLQNYKADQSEIDSKVEPTDFYLLSDIQPIFPNNQIKCKVQVKNLKRITKPLLYSIISPDNDNEEIFTIGIALGKSAERNLNAEQKSMEKFIDANRYLMYKDPLSYSFQLDIISRKKNYRFKITKIEMTPDGIFAQGIPYKDRPLTQAEQIIDIQHEIRMVSSLVQQIRKLAQYDRVEVFSEVKYSLLDSSEKLTPNQVDELVFQIASGLSKFLTKNLKMNTSNFAQQLLESQTYIDRLFILRKQLENTSGVLDLVNKHFKEADSSLLKLHQQTLAKLATEFIRQNYLKDASQSQSQGGTIGTQQYGGGDKVHVSTINLKQSSLVKKYFDNLSLITDESSKEKVKREIERFSLFDKQSSEFHKINSYLDEVFSIPFQKFTPVQWDIQFAKDVLDKEIEGLEKVKERIIEMISVNKLKNAGQKAKGFILLLNGPPGTGKTSIAKSIAKALKRTSRFISCAGVADPTFFKGHKRTYVDSMPGVFIRELIKSNTMNPIFILDELDKVSKHHSGGADPYFTLLEILNPEENHNFTDHYMDISVDFSHVIFILTSNDTLQMLEPLKNRLETIDIQAYIQEEKLQIATNFLVNKSIETNGIQQQIIKYDEQTLTKIIKAWCYQESGVRELKRCLEKIARKHATNLLTANPDLCDKVDELNHIIFDPISQSLDLTKDQNLELISQYLGPPVFDIQLEQRSVKKFPPGQVNILTVGGMIGHVLTVESCIDLSEIEKKGQILASGNIKLVLQESLKLAKINAFKFLNEEQKQKLQNSAIHMHFTEGATPKDGPSAGTAITTALLSLVMNVVVPSNLGMTGEISLNGQVCKIGGLQQKLIAAKTLDIVDIILPYANLGDALNLPLQLIKGLNLYFVTDYRQIYELIFEQQIANNNYKINNIKNGVYETYQNGIKEQIQCTINN</sequence>
<dbReference type="PANTHER" id="PTHR43718:SF2">
    <property type="entry name" value="LON PROTEASE HOMOLOG, MITOCHONDRIAL"/>
    <property type="match status" value="1"/>
</dbReference>
<keyword evidence="5" id="KW-0645">Protease</keyword>
<dbReference type="GO" id="GO:0003697">
    <property type="term" value="F:single-stranded DNA binding"/>
    <property type="evidence" value="ECO:0007669"/>
    <property type="project" value="TreeGrafter"/>
</dbReference>
<dbReference type="InterPro" id="IPR003593">
    <property type="entry name" value="AAA+_ATPase"/>
</dbReference>
<evidence type="ECO:0000256" key="5">
    <source>
        <dbReference type="PROSITE-ProRule" id="PRU01122"/>
    </source>
</evidence>
<dbReference type="PANTHER" id="PTHR43718">
    <property type="entry name" value="LON PROTEASE"/>
    <property type="match status" value="1"/>
</dbReference>
<feature type="domain" description="Lon proteolytic" evidence="6">
    <location>
        <begin position="742"/>
        <end position="925"/>
    </location>
</feature>
<name>A0A8S1KZL7_PARPR</name>
<dbReference type="PROSITE" id="PS51786">
    <property type="entry name" value="LON_PROTEOLYTIC"/>
    <property type="match status" value="1"/>
</dbReference>
<dbReference type="Pfam" id="PF00004">
    <property type="entry name" value="AAA"/>
    <property type="match status" value="1"/>
</dbReference>
<dbReference type="InterPro" id="IPR003959">
    <property type="entry name" value="ATPase_AAA_core"/>
</dbReference>
<comment type="similarity">
    <text evidence="5">Belongs to the peptidase S16 family.</text>
</comment>
<dbReference type="GO" id="GO:0016887">
    <property type="term" value="F:ATP hydrolysis activity"/>
    <property type="evidence" value="ECO:0007669"/>
    <property type="project" value="InterPro"/>
</dbReference>
<evidence type="ECO:0000256" key="3">
    <source>
        <dbReference type="ARBA" id="ARBA00022825"/>
    </source>
</evidence>
<accession>A0A8S1KZL7</accession>
<dbReference type="FunFam" id="1.10.8.60:FF:000322">
    <property type="entry name" value="Uncharacterized protein"/>
    <property type="match status" value="1"/>
</dbReference>
<dbReference type="GO" id="GO:0051131">
    <property type="term" value="P:chaperone-mediated protein complex assembly"/>
    <property type="evidence" value="ECO:0007669"/>
    <property type="project" value="TreeGrafter"/>
</dbReference>
<dbReference type="Pfam" id="PF05362">
    <property type="entry name" value="Lon_C"/>
    <property type="match status" value="1"/>
</dbReference>
<dbReference type="InterPro" id="IPR008269">
    <property type="entry name" value="Lon_proteolytic"/>
</dbReference>
<keyword evidence="8" id="KW-1185">Reference proteome</keyword>
<keyword evidence="2 5" id="KW-0378">Hydrolase</keyword>
<dbReference type="GO" id="GO:0004252">
    <property type="term" value="F:serine-type endopeptidase activity"/>
    <property type="evidence" value="ECO:0007669"/>
    <property type="project" value="UniProtKB-UniRule"/>
</dbReference>
<evidence type="ECO:0000259" key="6">
    <source>
        <dbReference type="PROSITE" id="PS51786"/>
    </source>
</evidence>
<dbReference type="FunFam" id="3.30.230.10:FF:000196">
    <property type="entry name" value="Uncharacterized protein"/>
    <property type="match status" value="1"/>
</dbReference>
<gene>
    <name evidence="7" type="ORF">PPRIM_AZ9-3.1.T0300124</name>
</gene>
<keyword evidence="3 5" id="KW-0720">Serine protease</keyword>
<keyword evidence="4" id="KW-0067">ATP-binding</keyword>
<dbReference type="GO" id="GO:0005759">
    <property type="term" value="C:mitochondrial matrix"/>
    <property type="evidence" value="ECO:0007669"/>
    <property type="project" value="TreeGrafter"/>
</dbReference>
<keyword evidence="1" id="KW-0547">Nucleotide-binding</keyword>
<evidence type="ECO:0000256" key="4">
    <source>
        <dbReference type="ARBA" id="ARBA00022840"/>
    </source>
</evidence>
<dbReference type="GO" id="GO:0007005">
    <property type="term" value="P:mitochondrion organization"/>
    <property type="evidence" value="ECO:0007669"/>
    <property type="project" value="TreeGrafter"/>
</dbReference>
<reference evidence="7" key="1">
    <citation type="submission" date="2021-01" db="EMBL/GenBank/DDBJ databases">
        <authorList>
            <consortium name="Genoscope - CEA"/>
            <person name="William W."/>
        </authorList>
    </citation>
    <scope>NUCLEOTIDE SEQUENCE</scope>
</reference>
<dbReference type="SMART" id="SM00382">
    <property type="entry name" value="AAA"/>
    <property type="match status" value="1"/>
</dbReference>
<protein>
    <recommendedName>
        <fullName evidence="6">Lon proteolytic domain-containing protein</fullName>
    </recommendedName>
</protein>
<dbReference type="EMBL" id="CAJJDM010000029">
    <property type="protein sequence ID" value="CAD8060417.1"/>
    <property type="molecule type" value="Genomic_DNA"/>
</dbReference>
<dbReference type="InterPro" id="IPR027065">
    <property type="entry name" value="Lon_Prtase"/>
</dbReference>
<dbReference type="Pfam" id="PF22667">
    <property type="entry name" value="Lon_lid"/>
    <property type="match status" value="1"/>
</dbReference>
<evidence type="ECO:0000256" key="2">
    <source>
        <dbReference type="ARBA" id="ARBA00022801"/>
    </source>
</evidence>
<organism evidence="7 8">
    <name type="scientific">Paramecium primaurelia</name>
    <dbReference type="NCBI Taxonomy" id="5886"/>
    <lineage>
        <taxon>Eukaryota</taxon>
        <taxon>Sar</taxon>
        <taxon>Alveolata</taxon>
        <taxon>Ciliophora</taxon>
        <taxon>Intramacronucleata</taxon>
        <taxon>Oligohymenophorea</taxon>
        <taxon>Peniculida</taxon>
        <taxon>Parameciidae</taxon>
        <taxon>Paramecium</taxon>
    </lineage>
</organism>
<evidence type="ECO:0000256" key="1">
    <source>
        <dbReference type="ARBA" id="ARBA00022741"/>
    </source>
</evidence>
<dbReference type="AlphaFoldDB" id="A0A8S1KZL7"/>
<dbReference type="GO" id="GO:0005524">
    <property type="term" value="F:ATP binding"/>
    <property type="evidence" value="ECO:0007669"/>
    <property type="project" value="UniProtKB-KW"/>
</dbReference>
<dbReference type="OMA" id="RKHATNI"/>